<dbReference type="CDD" id="cd07814">
    <property type="entry name" value="SRPBCC_CalC_Aha1-like"/>
    <property type="match status" value="1"/>
</dbReference>
<name>A0A0C5GI53_9ACTN</name>
<protein>
    <submittedName>
        <fullName evidence="3">Polyketide cyclase</fullName>
    </submittedName>
</protein>
<dbReference type="PATRIC" id="fig|477245.3.peg.5147"/>
<dbReference type="InterPro" id="IPR013538">
    <property type="entry name" value="ASHA1/2-like_C"/>
</dbReference>
<dbReference type="RefSeq" id="WP_044384600.1">
    <property type="nucleotide sequence ID" value="NZ_CP010849.1"/>
</dbReference>
<dbReference type="InterPro" id="IPR023393">
    <property type="entry name" value="START-like_dom_sf"/>
</dbReference>
<evidence type="ECO:0000256" key="1">
    <source>
        <dbReference type="ARBA" id="ARBA00006817"/>
    </source>
</evidence>
<accession>A0A0C5GI53</accession>
<keyword evidence="4" id="KW-1185">Reference proteome</keyword>
<sequence length="161" mass="17876">MSVTSVDEDAGNLTLTLVADFAAPVGRVWQMWADPRRLERWWGPPDYPATVEEHDLTAGGEVTYFMTGPEGERYRGWWRITSVSPPTSLEFVDGFADQDGKPKDDMPTTTARVRLTAHGGGTRMELRSVFGSREQMERLVNMGMVEGLRQAVGQIDALLTG</sequence>
<evidence type="ECO:0000313" key="3">
    <source>
        <dbReference type="EMBL" id="AJP04141.1"/>
    </source>
</evidence>
<dbReference type="KEGG" id="scw:TU94_24395"/>
<dbReference type="Proteomes" id="UP000032234">
    <property type="component" value="Chromosome"/>
</dbReference>
<dbReference type="SUPFAM" id="SSF55961">
    <property type="entry name" value="Bet v1-like"/>
    <property type="match status" value="1"/>
</dbReference>
<comment type="similarity">
    <text evidence="1">Belongs to the AHA1 family.</text>
</comment>
<evidence type="ECO:0000313" key="4">
    <source>
        <dbReference type="Proteomes" id="UP000032234"/>
    </source>
</evidence>
<feature type="domain" description="Activator of Hsp90 ATPase homologue 1/2-like C-terminal" evidence="2">
    <location>
        <begin position="23"/>
        <end position="159"/>
    </location>
</feature>
<dbReference type="Gene3D" id="3.30.530.20">
    <property type="match status" value="1"/>
</dbReference>
<reference evidence="3 4" key="1">
    <citation type="submission" date="2015-02" db="EMBL/GenBank/DDBJ databases">
        <title>Genome sequence of thermotolerant Streptomyces cyaneogriseus subsp. Noncyanogenus NMWT1, the producer of nematocidal antibiotics nemadectin.</title>
        <authorList>
            <person name="Wang H."/>
            <person name="Li C."/>
            <person name="Xiang W."/>
            <person name="Wang X."/>
        </authorList>
    </citation>
    <scope>NUCLEOTIDE SEQUENCE [LARGE SCALE GENOMIC DNA]</scope>
    <source>
        <strain evidence="3 4">NMWT 1</strain>
    </source>
</reference>
<dbReference type="OrthoDB" id="3365660at2"/>
<organism evidence="3 4">
    <name type="scientific">Streptomyces cyaneogriseus subsp. noncyanogenus</name>
    <dbReference type="NCBI Taxonomy" id="477245"/>
    <lineage>
        <taxon>Bacteria</taxon>
        <taxon>Bacillati</taxon>
        <taxon>Actinomycetota</taxon>
        <taxon>Actinomycetes</taxon>
        <taxon>Kitasatosporales</taxon>
        <taxon>Streptomycetaceae</taxon>
        <taxon>Streptomyces</taxon>
    </lineage>
</organism>
<evidence type="ECO:0000259" key="2">
    <source>
        <dbReference type="Pfam" id="PF08327"/>
    </source>
</evidence>
<gene>
    <name evidence="3" type="ORF">TU94_24395</name>
</gene>
<dbReference type="EMBL" id="CP010849">
    <property type="protein sequence ID" value="AJP04141.1"/>
    <property type="molecule type" value="Genomic_DNA"/>
</dbReference>
<dbReference type="HOGENOM" id="CLU_108923_6_0_11"/>
<dbReference type="Pfam" id="PF08327">
    <property type="entry name" value="AHSA1"/>
    <property type="match status" value="1"/>
</dbReference>
<dbReference type="AlphaFoldDB" id="A0A0C5GI53"/>
<proteinExistence type="inferred from homology"/>